<name>A0A1Y6D5L3_9GAMM</name>
<gene>
    <name evidence="1" type="ORF">SAMN02949497_3217</name>
</gene>
<dbReference type="Proteomes" id="UP000192923">
    <property type="component" value="Unassembled WGS sequence"/>
</dbReference>
<reference evidence="1 2" key="1">
    <citation type="submission" date="2016-12" db="EMBL/GenBank/DDBJ databases">
        <authorList>
            <person name="Song W.-J."/>
            <person name="Kurnit D.M."/>
        </authorList>
    </citation>
    <scope>NUCLEOTIDE SEQUENCE [LARGE SCALE GENOMIC DNA]</scope>
    <source>
        <strain evidence="1 2">175</strain>
    </source>
</reference>
<dbReference type="AlphaFoldDB" id="A0A1Y6D5L3"/>
<proteinExistence type="predicted"/>
<sequence length="183" mass="20790">MKTQVYKNILLTIIAIFLILIFAQNEISGNGLFVGRKKSELDSNIPQSSLIAEQQREKLATDKLPLIVNCLKGHFGKGDKILSGPTFTLEKTNSIIFPYSSSVSIDVESTRAQSKDNENPSYGFEYILQLKFSKASNEWVVDTKKQRFVSFFKVNEFEIKKYSIPKNEWQSSSGEYICTPEDL</sequence>
<evidence type="ECO:0000313" key="1">
    <source>
        <dbReference type="EMBL" id="SMF95842.1"/>
    </source>
</evidence>
<protein>
    <submittedName>
        <fullName evidence="1">Uncharacterized protein</fullName>
    </submittedName>
</protein>
<dbReference type="STRING" id="1760988.SAMN02949497_3217"/>
<keyword evidence="2" id="KW-1185">Reference proteome</keyword>
<accession>A0A1Y6D5L3</accession>
<evidence type="ECO:0000313" key="2">
    <source>
        <dbReference type="Proteomes" id="UP000192923"/>
    </source>
</evidence>
<dbReference type="EMBL" id="FXAM01000001">
    <property type="protein sequence ID" value="SMF95842.1"/>
    <property type="molecule type" value="Genomic_DNA"/>
</dbReference>
<dbReference type="RefSeq" id="WP_125468978.1">
    <property type="nucleotide sequence ID" value="NZ_FXAM01000001.1"/>
</dbReference>
<organism evidence="1 2">
    <name type="scientific">Methylomagnum ishizawai</name>
    <dbReference type="NCBI Taxonomy" id="1760988"/>
    <lineage>
        <taxon>Bacteria</taxon>
        <taxon>Pseudomonadati</taxon>
        <taxon>Pseudomonadota</taxon>
        <taxon>Gammaproteobacteria</taxon>
        <taxon>Methylococcales</taxon>
        <taxon>Methylococcaceae</taxon>
        <taxon>Methylomagnum</taxon>
    </lineage>
</organism>